<keyword evidence="4" id="KW-1185">Reference proteome</keyword>
<dbReference type="InterPro" id="IPR007963">
    <property type="entry name" value="Peptidase_M61_catalytic"/>
</dbReference>
<dbReference type="InterPro" id="IPR027268">
    <property type="entry name" value="Peptidase_M4/M1_CTD_sf"/>
</dbReference>
<feature type="chain" id="PRO_5017715547" evidence="1">
    <location>
        <begin position="22"/>
        <end position="597"/>
    </location>
</feature>
<sequence>MSRLVALALIILVMKLSPAGAAVSPVKISYTLTFPEAQAHYIDVEMTLTGLKQPTLDLKMPVWTPGSYLVREFAKNVESLTATANGKTVTAPKVSKNTWRISTAGVSTVVVKYKLYAFEVSVRTAFVDITHGFVSTSGVLLFPKGMLDQPSTIKIVPYKDWTTVSTSLEMVGGDQFTRSAPNYDILYDSPIEVGYQDVFSFDVAGVKYDVAMYGGGNYDKERLETDMSKIITAEANVFGENPNKHYTFIVHNRQRGGGGLEHLSSTVLGASRDQYGSERGYQGFLSLVAHEHFHLWNVKRLRPIALGPFDYENENYTTNLWIAEGFTAYYQNIILRHAGIASTEDYLADAVGDINIVENQPGTKVQPLAEASFDAWIKSYRPNENSYNTQISYYDKGAVIGMLLDLDIINATKGKSSLNDVMKYMYTTYYKGKKRGYTDAEFKAGFEKFAGKNLDDFYAKYINGLDPIDYNKYLGFAGYKITDQLAQGNDPSLGISTAAQGNKRVISMVLRGGAGWVSGLNVGDELVSVDGTPVTDYTTILNGKKVGDKIVVTVSRDGKAYNIPVVLQRNPRIQYKIEEVPSPTAQQLAVRAKWLKL</sequence>
<dbReference type="Gene3D" id="2.60.40.3650">
    <property type="match status" value="1"/>
</dbReference>
<dbReference type="SUPFAM" id="SSF55486">
    <property type="entry name" value="Metalloproteases ('zincins'), catalytic domain"/>
    <property type="match status" value="1"/>
</dbReference>
<keyword evidence="1" id="KW-0732">Signal</keyword>
<evidence type="ECO:0000313" key="3">
    <source>
        <dbReference type="EMBL" id="RFZ81818.1"/>
    </source>
</evidence>
<dbReference type="Proteomes" id="UP000260823">
    <property type="component" value="Unassembled WGS sequence"/>
</dbReference>
<feature type="domain" description="PDZ" evidence="2">
    <location>
        <begin position="482"/>
        <end position="558"/>
    </location>
</feature>
<accession>A0A3E2NLH1</accession>
<dbReference type="InterPro" id="IPR001478">
    <property type="entry name" value="PDZ"/>
</dbReference>
<proteinExistence type="predicted"/>
<protein>
    <submittedName>
        <fullName evidence="3">M61 family peptidase</fullName>
    </submittedName>
</protein>
<dbReference type="InterPro" id="IPR024191">
    <property type="entry name" value="Peptidase_M61"/>
</dbReference>
<reference evidence="3 4" key="1">
    <citation type="submission" date="2018-08" db="EMBL/GenBank/DDBJ databases">
        <title>Mucilaginibacter terrae sp. nov., isolated from manganese diggings.</title>
        <authorList>
            <person name="Huang Y."/>
            <person name="Zhou Z."/>
        </authorList>
    </citation>
    <scope>NUCLEOTIDE SEQUENCE [LARGE SCALE GENOMIC DNA]</scope>
    <source>
        <strain evidence="3 4">ZH6</strain>
    </source>
</reference>
<organism evidence="3 4">
    <name type="scientific">Mucilaginibacter terrenus</name>
    <dbReference type="NCBI Taxonomy" id="2482727"/>
    <lineage>
        <taxon>Bacteria</taxon>
        <taxon>Pseudomonadati</taxon>
        <taxon>Bacteroidota</taxon>
        <taxon>Sphingobacteriia</taxon>
        <taxon>Sphingobacteriales</taxon>
        <taxon>Sphingobacteriaceae</taxon>
        <taxon>Mucilaginibacter</taxon>
    </lineage>
</organism>
<dbReference type="PIRSF" id="PIRSF016493">
    <property type="entry name" value="Glycyl_aminpptds"/>
    <property type="match status" value="1"/>
</dbReference>
<dbReference type="AlphaFoldDB" id="A0A3E2NLH1"/>
<evidence type="ECO:0000313" key="4">
    <source>
        <dbReference type="Proteomes" id="UP000260823"/>
    </source>
</evidence>
<dbReference type="InterPro" id="IPR036034">
    <property type="entry name" value="PDZ_sf"/>
</dbReference>
<gene>
    <name evidence="3" type="ORF">DYU05_18525</name>
</gene>
<dbReference type="OrthoDB" id="9778516at2"/>
<dbReference type="Gene3D" id="1.10.390.10">
    <property type="entry name" value="Neutral Protease Domain 2"/>
    <property type="match status" value="1"/>
</dbReference>
<comment type="caution">
    <text evidence="3">The sequence shown here is derived from an EMBL/GenBank/DDBJ whole genome shotgun (WGS) entry which is preliminary data.</text>
</comment>
<dbReference type="Pfam" id="PF17899">
    <property type="entry name" value="Peptidase_M61_N"/>
    <property type="match status" value="1"/>
</dbReference>
<dbReference type="EMBL" id="QWDE01000004">
    <property type="protein sequence ID" value="RFZ81818.1"/>
    <property type="molecule type" value="Genomic_DNA"/>
</dbReference>
<feature type="signal peptide" evidence="1">
    <location>
        <begin position="1"/>
        <end position="21"/>
    </location>
</feature>
<dbReference type="Pfam" id="PF13180">
    <property type="entry name" value="PDZ_2"/>
    <property type="match status" value="1"/>
</dbReference>
<dbReference type="InterPro" id="IPR040756">
    <property type="entry name" value="Peptidase_M61_N"/>
</dbReference>
<name>A0A3E2NLH1_9SPHI</name>
<evidence type="ECO:0000256" key="1">
    <source>
        <dbReference type="SAM" id="SignalP"/>
    </source>
</evidence>
<dbReference type="SMART" id="SM00228">
    <property type="entry name" value="PDZ"/>
    <property type="match status" value="1"/>
</dbReference>
<dbReference type="SUPFAM" id="SSF50156">
    <property type="entry name" value="PDZ domain-like"/>
    <property type="match status" value="1"/>
</dbReference>
<dbReference type="Pfam" id="PF05299">
    <property type="entry name" value="Peptidase_M61"/>
    <property type="match status" value="1"/>
</dbReference>
<dbReference type="PROSITE" id="PS50106">
    <property type="entry name" value="PDZ"/>
    <property type="match status" value="1"/>
</dbReference>
<evidence type="ECO:0000259" key="2">
    <source>
        <dbReference type="PROSITE" id="PS50106"/>
    </source>
</evidence>
<dbReference type="Gene3D" id="2.30.42.10">
    <property type="match status" value="1"/>
</dbReference>